<reference evidence="3" key="2">
    <citation type="journal article" date="2022" name="Microbiol. Resour. Announc.">
        <title>Metagenome Sequencing to Explore Phylogenomics of Terrestrial Cyanobacteria.</title>
        <authorList>
            <person name="Ward R.D."/>
            <person name="Stajich J.E."/>
            <person name="Johansen J.R."/>
            <person name="Huntemann M."/>
            <person name="Clum A."/>
            <person name="Foster B."/>
            <person name="Foster B."/>
            <person name="Roux S."/>
            <person name="Palaniappan K."/>
            <person name="Varghese N."/>
            <person name="Mukherjee S."/>
            <person name="Reddy T.B.K."/>
            <person name="Daum C."/>
            <person name="Copeland A."/>
            <person name="Chen I.A."/>
            <person name="Ivanova N.N."/>
            <person name="Kyrpides N.C."/>
            <person name="Shapiro N."/>
            <person name="Eloe-Fadrosh E.A."/>
            <person name="Pietrasiak N."/>
        </authorList>
    </citation>
    <scope>NUCLEOTIDE SEQUENCE</scope>
    <source>
        <strain evidence="3">GSE-TBD4-15B</strain>
    </source>
</reference>
<accession>A0A951U2V9</accession>
<keyword evidence="1" id="KW-0472">Membrane</keyword>
<feature type="transmembrane region" description="Helical" evidence="1">
    <location>
        <begin position="301"/>
        <end position="321"/>
    </location>
</feature>
<protein>
    <recommendedName>
        <fullName evidence="2">DUF6798 domain-containing protein</fullName>
    </recommendedName>
</protein>
<comment type="caution">
    <text evidence="3">The sequence shown here is derived from an EMBL/GenBank/DDBJ whole genome shotgun (WGS) entry which is preliminary data.</text>
</comment>
<organism evidence="3 4">
    <name type="scientific">Pegethrix bostrychoides GSE-TBD4-15B</name>
    <dbReference type="NCBI Taxonomy" id="2839662"/>
    <lineage>
        <taxon>Bacteria</taxon>
        <taxon>Bacillati</taxon>
        <taxon>Cyanobacteriota</taxon>
        <taxon>Cyanophyceae</taxon>
        <taxon>Oculatellales</taxon>
        <taxon>Oculatellaceae</taxon>
        <taxon>Pegethrix</taxon>
    </lineage>
</organism>
<evidence type="ECO:0000313" key="3">
    <source>
        <dbReference type="EMBL" id="MBW4463950.1"/>
    </source>
</evidence>
<feature type="transmembrane region" description="Helical" evidence="1">
    <location>
        <begin position="73"/>
        <end position="92"/>
    </location>
</feature>
<feature type="transmembrane region" description="Helical" evidence="1">
    <location>
        <begin position="333"/>
        <end position="352"/>
    </location>
</feature>
<feature type="transmembrane region" description="Helical" evidence="1">
    <location>
        <begin position="124"/>
        <end position="145"/>
    </location>
</feature>
<sequence length="533" mass="59467">MFNLKQLNSRFSTGVPVTLLSKILIVMALISLRWLLDGNLGPVNEADVLPLARQHVQPSWIPGDWYLNQPESYRLLFETLAGWLILACGFLASSIIGRLVCYGLVATALVQIGAQLRLKFLPLVLAIELFILGTSQGVIASEWILGRLEAKSLAYGFVLLALWLLLAGRYRWMALLLGIASSLHVLVGGWSMLIAVGTLTLDPQTRPRLIRQSGWLLLIYLSASLLAIQAVLAQLLATAPAAAISPSEIYVFLRLPHHLNPLIWSIWFLRLLLVLLVFWATERVLRRQAAPDAPAPAPMQLARFTWVSLIPFLVGLLAAPFDQTGQLLQYYPFRVGDVMLPLATYLLVALAIQQGISAKWQARVIPLCLGLLLVAGILQTGLLGSQLLALRQFPIAEPAFEELCAWAKQETPAGSLFVTPPVDFVEFTWLAERPTVAKYKLLPQTKAGIIAWYERLGDLNGGSFPLPEPLRTVDHRDWIRETLRQNYYELSPDQVTALMDKYQASYFMTLTNHELPFPVVYRNSDYLIYGRPG</sequence>
<feature type="domain" description="DUF6798" evidence="2">
    <location>
        <begin position="400"/>
        <end position="458"/>
    </location>
</feature>
<feature type="transmembrane region" description="Helical" evidence="1">
    <location>
        <begin position="262"/>
        <end position="280"/>
    </location>
</feature>
<evidence type="ECO:0000256" key="1">
    <source>
        <dbReference type="SAM" id="Phobius"/>
    </source>
</evidence>
<dbReference type="AlphaFoldDB" id="A0A951U2V9"/>
<gene>
    <name evidence="3" type="ORF">KME07_00710</name>
</gene>
<feature type="transmembrane region" description="Helical" evidence="1">
    <location>
        <begin position="12"/>
        <end position="36"/>
    </location>
</feature>
<proteinExistence type="predicted"/>
<feature type="transmembrane region" description="Helical" evidence="1">
    <location>
        <begin position="364"/>
        <end position="384"/>
    </location>
</feature>
<dbReference type="Pfam" id="PF20604">
    <property type="entry name" value="DUF6798"/>
    <property type="match status" value="1"/>
</dbReference>
<dbReference type="EMBL" id="JAHHHV010000003">
    <property type="protein sequence ID" value="MBW4463950.1"/>
    <property type="molecule type" value="Genomic_DNA"/>
</dbReference>
<dbReference type="Proteomes" id="UP000707356">
    <property type="component" value="Unassembled WGS sequence"/>
</dbReference>
<feature type="transmembrane region" description="Helical" evidence="1">
    <location>
        <begin position="213"/>
        <end position="242"/>
    </location>
</feature>
<keyword evidence="1" id="KW-0812">Transmembrane</keyword>
<keyword evidence="1" id="KW-1133">Transmembrane helix</keyword>
<reference evidence="3" key="1">
    <citation type="submission" date="2021-05" db="EMBL/GenBank/DDBJ databases">
        <authorList>
            <person name="Pietrasiak N."/>
            <person name="Ward R."/>
            <person name="Stajich J.E."/>
            <person name="Kurbessoian T."/>
        </authorList>
    </citation>
    <scope>NUCLEOTIDE SEQUENCE</scope>
    <source>
        <strain evidence="3">GSE-TBD4-15B</strain>
    </source>
</reference>
<evidence type="ECO:0000259" key="2">
    <source>
        <dbReference type="Pfam" id="PF20604"/>
    </source>
</evidence>
<name>A0A951U2V9_9CYAN</name>
<dbReference type="InterPro" id="IPR046477">
    <property type="entry name" value="DUF6798"/>
</dbReference>
<feature type="transmembrane region" description="Helical" evidence="1">
    <location>
        <begin position="176"/>
        <end position="201"/>
    </location>
</feature>
<evidence type="ECO:0000313" key="4">
    <source>
        <dbReference type="Proteomes" id="UP000707356"/>
    </source>
</evidence>